<gene>
    <name evidence="6" type="ORF">UT63_C0074G0001</name>
</gene>
<dbReference type="InterPro" id="IPR011990">
    <property type="entry name" value="TPR-like_helical_dom_sf"/>
</dbReference>
<protein>
    <recommendedName>
        <fullName evidence="5">Outer membrane lipoprotein BamD-like domain-containing protein</fullName>
    </recommendedName>
</protein>
<dbReference type="Gene3D" id="1.25.40.10">
    <property type="entry name" value="Tetratricopeptide repeat domain"/>
    <property type="match status" value="2"/>
</dbReference>
<accession>A0A0G0PTT2</accession>
<keyword evidence="4" id="KW-0802">TPR repeat</keyword>
<feature type="repeat" description="TPR" evidence="4">
    <location>
        <begin position="16"/>
        <end position="49"/>
    </location>
</feature>
<comment type="caution">
    <text evidence="6">The sequence shown here is derived from an EMBL/GenBank/DDBJ whole genome shotgun (WGS) entry which is preliminary data.</text>
</comment>
<keyword evidence="1" id="KW-0732">Signal</keyword>
<dbReference type="InterPro" id="IPR039565">
    <property type="entry name" value="BamD-like"/>
</dbReference>
<keyword evidence="3" id="KW-0998">Cell outer membrane</keyword>
<evidence type="ECO:0000256" key="2">
    <source>
        <dbReference type="ARBA" id="ARBA00023136"/>
    </source>
</evidence>
<evidence type="ECO:0000256" key="4">
    <source>
        <dbReference type="PROSITE-ProRule" id="PRU00339"/>
    </source>
</evidence>
<dbReference type="PROSITE" id="PS50005">
    <property type="entry name" value="TPR"/>
    <property type="match status" value="1"/>
</dbReference>
<reference evidence="6 7" key="1">
    <citation type="journal article" date="2015" name="Nature">
        <title>rRNA introns, odd ribosomes, and small enigmatic genomes across a large radiation of phyla.</title>
        <authorList>
            <person name="Brown C.T."/>
            <person name="Hug L.A."/>
            <person name="Thomas B.C."/>
            <person name="Sharon I."/>
            <person name="Castelle C.J."/>
            <person name="Singh A."/>
            <person name="Wilkins M.J."/>
            <person name="Williams K.H."/>
            <person name="Banfield J.F."/>
        </authorList>
    </citation>
    <scope>NUCLEOTIDE SEQUENCE [LARGE SCALE GENOMIC DNA]</scope>
</reference>
<dbReference type="Proteomes" id="UP000034539">
    <property type="component" value="Unassembled WGS sequence"/>
</dbReference>
<dbReference type="InterPro" id="IPR017689">
    <property type="entry name" value="BamD"/>
</dbReference>
<dbReference type="EMBL" id="LBXN01000074">
    <property type="protein sequence ID" value="KKR31313.1"/>
    <property type="molecule type" value="Genomic_DNA"/>
</dbReference>
<dbReference type="Pfam" id="PF13174">
    <property type="entry name" value="TPR_6"/>
    <property type="match status" value="1"/>
</dbReference>
<name>A0A0G0PTT2_9BACT</name>
<evidence type="ECO:0000259" key="5">
    <source>
        <dbReference type="Pfam" id="PF13525"/>
    </source>
</evidence>
<dbReference type="SUPFAM" id="SSF48452">
    <property type="entry name" value="TPR-like"/>
    <property type="match status" value="1"/>
</dbReference>
<dbReference type="InterPro" id="IPR019734">
    <property type="entry name" value="TPR_rpt"/>
</dbReference>
<proteinExistence type="predicted"/>
<dbReference type="AlphaFoldDB" id="A0A0G0PTT2"/>
<dbReference type="Pfam" id="PF13525">
    <property type="entry name" value="YfiO"/>
    <property type="match status" value="1"/>
</dbReference>
<evidence type="ECO:0000256" key="3">
    <source>
        <dbReference type="ARBA" id="ARBA00023237"/>
    </source>
</evidence>
<feature type="non-terminal residue" evidence="6">
    <location>
        <position position="1"/>
    </location>
</feature>
<dbReference type="NCBIfam" id="TIGR03302">
    <property type="entry name" value="OM_YfiO"/>
    <property type="match status" value="1"/>
</dbReference>
<keyword evidence="2" id="KW-0472">Membrane</keyword>
<evidence type="ECO:0000313" key="7">
    <source>
        <dbReference type="Proteomes" id="UP000034539"/>
    </source>
</evidence>
<feature type="domain" description="Outer membrane lipoprotein BamD-like" evidence="5">
    <location>
        <begin position="84"/>
        <end position="244"/>
    </location>
</feature>
<evidence type="ECO:0000256" key="1">
    <source>
        <dbReference type="ARBA" id="ARBA00022729"/>
    </source>
</evidence>
<organism evidence="6 7">
    <name type="scientific">Candidatus Gottesmanbacteria bacterium GW2011_GWC2_39_8</name>
    <dbReference type="NCBI Taxonomy" id="1618450"/>
    <lineage>
        <taxon>Bacteria</taxon>
        <taxon>Candidatus Gottesmaniibacteriota</taxon>
    </lineage>
</organism>
<sequence>EFKKLLKYYPLSKEAPTAQYYVGRIMEDLDNSYEAFKAYQKVIDTYPYTELVDDVIEREYKIADAFFSGKKIKIVGKWQMPAKDKAIEIFKAVADNAPYGKYADLAKFKAGLSYKDIQDYNGAILMFKDLIDRYPNSSVIDKARFQLAECSKLLTVKPEYDQTPTNLARKEFEDFLKKHPDSVMAPDAKQIVDKLKSREAENAYETGKFYEARHAPASAIIYYKDIVLNYSETEWAKKAQERLNELEKK</sequence>
<evidence type="ECO:0000313" key="6">
    <source>
        <dbReference type="EMBL" id="KKR31313.1"/>
    </source>
</evidence>